<dbReference type="KEGG" id="anh:A6F65_01878"/>
<dbReference type="AlphaFoldDB" id="A0A1C7D9X9"/>
<keyword evidence="5" id="KW-1185">Reference proteome</keyword>
<accession>A0A1C7D9X9</accession>
<protein>
    <submittedName>
        <fullName evidence="4">Gram-negative bacterial tonB protein</fullName>
    </submittedName>
</protein>
<dbReference type="OrthoDB" id="7585155at2"/>
<feature type="chain" id="PRO_5008884510" evidence="2">
    <location>
        <begin position="23"/>
        <end position="232"/>
    </location>
</feature>
<evidence type="ECO:0000313" key="5">
    <source>
        <dbReference type="Proteomes" id="UP000092698"/>
    </source>
</evidence>
<dbReference type="SUPFAM" id="SSF74653">
    <property type="entry name" value="TolA/TonB C-terminal domain"/>
    <property type="match status" value="1"/>
</dbReference>
<dbReference type="Proteomes" id="UP000092698">
    <property type="component" value="Chromosome"/>
</dbReference>
<evidence type="ECO:0000259" key="3">
    <source>
        <dbReference type="Pfam" id="PF03544"/>
    </source>
</evidence>
<gene>
    <name evidence="4" type="ORF">A6F65_01878</name>
</gene>
<evidence type="ECO:0000313" key="4">
    <source>
        <dbReference type="EMBL" id="ANU08172.1"/>
    </source>
</evidence>
<name>A0A1C7D9X9_9SPHN</name>
<feature type="domain" description="TonB C-terminal" evidence="3">
    <location>
        <begin position="74"/>
        <end position="124"/>
    </location>
</feature>
<evidence type="ECO:0000256" key="2">
    <source>
        <dbReference type="SAM" id="SignalP"/>
    </source>
</evidence>
<dbReference type="InterPro" id="IPR037682">
    <property type="entry name" value="TonB_C"/>
</dbReference>
<evidence type="ECO:0000256" key="1">
    <source>
        <dbReference type="SAM" id="MobiDB-lite"/>
    </source>
</evidence>
<reference evidence="4 5" key="1">
    <citation type="submission" date="2016-07" db="EMBL/GenBank/DDBJ databases">
        <title>Complete genome sequence of Altererythrobacter namhicola JCM 16345T, containing esterase-encoding genes.</title>
        <authorList>
            <person name="Cheng H."/>
            <person name="Wu Y.-H."/>
            <person name="Jian S.-L."/>
            <person name="Huo Y.-Y."/>
            <person name="Wang C.-S."/>
            <person name="Xu X.-W."/>
        </authorList>
    </citation>
    <scope>NUCLEOTIDE SEQUENCE [LARGE SCALE GENOMIC DNA]</scope>
    <source>
        <strain evidence="4 5">JCM 16345</strain>
    </source>
</reference>
<organism evidence="4 5">
    <name type="scientific">Paraurantiacibacter namhicola</name>
    <dbReference type="NCBI Taxonomy" id="645517"/>
    <lineage>
        <taxon>Bacteria</taxon>
        <taxon>Pseudomonadati</taxon>
        <taxon>Pseudomonadota</taxon>
        <taxon>Alphaproteobacteria</taxon>
        <taxon>Sphingomonadales</taxon>
        <taxon>Erythrobacteraceae</taxon>
        <taxon>Paraurantiacibacter</taxon>
    </lineage>
</organism>
<dbReference type="EMBL" id="CP016545">
    <property type="protein sequence ID" value="ANU08172.1"/>
    <property type="molecule type" value="Genomic_DNA"/>
</dbReference>
<dbReference type="STRING" id="645517.A6F65_01878"/>
<dbReference type="Gene3D" id="3.30.1150.10">
    <property type="match status" value="1"/>
</dbReference>
<dbReference type="Pfam" id="PF03544">
    <property type="entry name" value="TonB_C"/>
    <property type="match status" value="1"/>
</dbReference>
<sequence>MRKSWVAVLLLACSASTAPATAQSTEEAVEEAAVETVAVVVDIEGADGCARVIEDGEEAIVCDRAYLNRTGIRHADYPAEAWRNDEEGRVYFEVAHAIDGSIIDCRITESSGSEVLDAATCPIVLERGEVIQEGLNKAAGTVRGNHYWRKREPQFGIFSVAIAYTVGADGRLFDCEIVNMAGDVPRNMREDFGGNPCPNRSSEPPYRDENGVPINKRVQLSIEVTELPLPAE</sequence>
<dbReference type="GO" id="GO:0055085">
    <property type="term" value="P:transmembrane transport"/>
    <property type="evidence" value="ECO:0007669"/>
    <property type="project" value="InterPro"/>
</dbReference>
<feature type="signal peptide" evidence="2">
    <location>
        <begin position="1"/>
        <end position="22"/>
    </location>
</feature>
<keyword evidence="2" id="KW-0732">Signal</keyword>
<feature type="region of interest" description="Disordered" evidence="1">
    <location>
        <begin position="190"/>
        <end position="211"/>
    </location>
</feature>
<proteinExistence type="predicted"/>
<dbReference type="RefSeq" id="WP_083989404.1">
    <property type="nucleotide sequence ID" value="NZ_CP016545.1"/>
</dbReference>